<name>A0A498CB83_9MICO</name>
<keyword evidence="2" id="KW-1133">Transmembrane helix</keyword>
<feature type="domain" description="Helix-hairpin-helix DNA-binding motif class 1" evidence="3">
    <location>
        <begin position="207"/>
        <end position="226"/>
    </location>
</feature>
<evidence type="ECO:0000313" key="5">
    <source>
        <dbReference type="Proteomes" id="UP000273158"/>
    </source>
</evidence>
<dbReference type="EMBL" id="RCDB01000002">
    <property type="protein sequence ID" value="RLK49521.1"/>
    <property type="molecule type" value="Genomic_DNA"/>
</dbReference>
<keyword evidence="2" id="KW-0472">Membrane</keyword>
<dbReference type="InterPro" id="IPR019554">
    <property type="entry name" value="Soluble_ligand-bd"/>
</dbReference>
<evidence type="ECO:0000256" key="2">
    <source>
        <dbReference type="SAM" id="Phobius"/>
    </source>
</evidence>
<dbReference type="InterPro" id="IPR003583">
    <property type="entry name" value="Hlx-hairpin-Hlx_DNA-bd_motif"/>
</dbReference>
<protein>
    <submittedName>
        <fullName evidence="4">Competence protein ComEA</fullName>
    </submittedName>
</protein>
<dbReference type="Proteomes" id="UP000273158">
    <property type="component" value="Unassembled WGS sequence"/>
</dbReference>
<keyword evidence="2" id="KW-0812">Transmembrane</keyword>
<dbReference type="Gene3D" id="1.10.150.320">
    <property type="entry name" value="Photosystem II 12 kDa extrinsic protein"/>
    <property type="match status" value="1"/>
</dbReference>
<feature type="transmembrane region" description="Helical" evidence="2">
    <location>
        <begin position="12"/>
        <end position="34"/>
    </location>
</feature>
<gene>
    <name evidence="4" type="ORF">C7474_1679</name>
</gene>
<dbReference type="AlphaFoldDB" id="A0A498CB83"/>
<organism evidence="4 5">
    <name type="scientific">Microbacterium telephonicum</name>
    <dbReference type="NCBI Taxonomy" id="1714841"/>
    <lineage>
        <taxon>Bacteria</taxon>
        <taxon>Bacillati</taxon>
        <taxon>Actinomycetota</taxon>
        <taxon>Actinomycetes</taxon>
        <taxon>Micrococcales</taxon>
        <taxon>Microbacteriaceae</taxon>
        <taxon>Microbacterium</taxon>
    </lineage>
</organism>
<dbReference type="RefSeq" id="WP_121058822.1">
    <property type="nucleotide sequence ID" value="NZ_RCDB01000002.1"/>
</dbReference>
<dbReference type="GO" id="GO:0003677">
    <property type="term" value="F:DNA binding"/>
    <property type="evidence" value="ECO:0007669"/>
    <property type="project" value="InterPro"/>
</dbReference>
<dbReference type="InterPro" id="IPR051675">
    <property type="entry name" value="Endo/Exo/Phosphatase_dom_1"/>
</dbReference>
<dbReference type="Pfam" id="PF12836">
    <property type="entry name" value="HHH_3"/>
    <property type="match status" value="1"/>
</dbReference>
<keyword evidence="5" id="KW-1185">Reference proteome</keyword>
<sequence>METDGRRRRTRLGAGAVIVLVLAVSAVTVAVGVVRTLAAPTVSVQRSDAGGGGDEAGSGTGAEGLEDAGAAGGAASGSADIEVSAGTLYVHVAGAVMRPGLYRLAAGARVVDGVAAAGGLAPDADAAAINLARTLDDGEQLLVPRVGEAPPPASGTAAGGAGAAAGGKIDLNTADAAALETLPRIGPALAERILQWREDNGRFTSVDDLLSVPGIGDKLLAGLRDLVRV</sequence>
<dbReference type="SMART" id="SM00278">
    <property type="entry name" value="HhH1"/>
    <property type="match status" value="2"/>
</dbReference>
<dbReference type="InterPro" id="IPR010994">
    <property type="entry name" value="RuvA_2-like"/>
</dbReference>
<dbReference type="OrthoDB" id="9758724at2"/>
<dbReference type="Gene3D" id="3.10.560.10">
    <property type="entry name" value="Outer membrane lipoprotein wza domain like"/>
    <property type="match status" value="1"/>
</dbReference>
<proteinExistence type="predicted"/>
<evidence type="ECO:0000313" key="4">
    <source>
        <dbReference type="EMBL" id="RLK49521.1"/>
    </source>
</evidence>
<dbReference type="GO" id="GO:0015627">
    <property type="term" value="C:type II protein secretion system complex"/>
    <property type="evidence" value="ECO:0007669"/>
    <property type="project" value="TreeGrafter"/>
</dbReference>
<accession>A0A498CB83</accession>
<dbReference type="PANTHER" id="PTHR21180">
    <property type="entry name" value="ENDONUCLEASE/EXONUCLEASE/PHOSPHATASE FAMILY DOMAIN-CONTAINING PROTEIN 1"/>
    <property type="match status" value="1"/>
</dbReference>
<dbReference type="PANTHER" id="PTHR21180:SF32">
    <property type="entry name" value="ENDONUCLEASE_EXONUCLEASE_PHOSPHATASE FAMILY DOMAIN-CONTAINING PROTEIN 1"/>
    <property type="match status" value="1"/>
</dbReference>
<feature type="domain" description="Helix-hairpin-helix DNA-binding motif class 1" evidence="3">
    <location>
        <begin position="177"/>
        <end position="196"/>
    </location>
</feature>
<dbReference type="GO" id="GO:0006281">
    <property type="term" value="P:DNA repair"/>
    <property type="evidence" value="ECO:0007669"/>
    <property type="project" value="InterPro"/>
</dbReference>
<feature type="compositionally biased region" description="Gly residues" evidence="1">
    <location>
        <begin position="49"/>
        <end position="62"/>
    </location>
</feature>
<dbReference type="GO" id="GO:0015628">
    <property type="term" value="P:protein secretion by the type II secretion system"/>
    <property type="evidence" value="ECO:0007669"/>
    <property type="project" value="TreeGrafter"/>
</dbReference>
<reference evidence="4 5" key="1">
    <citation type="journal article" date="2015" name="Stand. Genomic Sci.">
        <title>Genomic Encyclopedia of Bacterial and Archaeal Type Strains, Phase III: the genomes of soil and plant-associated and newly described type strains.</title>
        <authorList>
            <person name="Whitman W.B."/>
            <person name="Woyke T."/>
            <person name="Klenk H.P."/>
            <person name="Zhou Y."/>
            <person name="Lilburn T.G."/>
            <person name="Beck B.J."/>
            <person name="De Vos P."/>
            <person name="Vandamme P."/>
            <person name="Eisen J.A."/>
            <person name="Garrity G."/>
            <person name="Hugenholtz P."/>
            <person name="Kyrpides N.C."/>
        </authorList>
    </citation>
    <scope>NUCLEOTIDE SEQUENCE [LARGE SCALE GENOMIC DNA]</scope>
    <source>
        <strain evidence="4 5">S2T63</strain>
    </source>
</reference>
<evidence type="ECO:0000256" key="1">
    <source>
        <dbReference type="SAM" id="MobiDB-lite"/>
    </source>
</evidence>
<feature type="region of interest" description="Disordered" evidence="1">
    <location>
        <begin position="44"/>
        <end position="69"/>
    </location>
</feature>
<dbReference type="Pfam" id="PF10531">
    <property type="entry name" value="SLBB"/>
    <property type="match status" value="1"/>
</dbReference>
<evidence type="ECO:0000259" key="3">
    <source>
        <dbReference type="SMART" id="SM00278"/>
    </source>
</evidence>
<comment type="caution">
    <text evidence="4">The sequence shown here is derived from an EMBL/GenBank/DDBJ whole genome shotgun (WGS) entry which is preliminary data.</text>
</comment>
<dbReference type="SUPFAM" id="SSF47781">
    <property type="entry name" value="RuvA domain 2-like"/>
    <property type="match status" value="1"/>
</dbReference>